<evidence type="ECO:0000313" key="2">
    <source>
        <dbReference type="Proteomes" id="UP000805704"/>
    </source>
</evidence>
<dbReference type="EMBL" id="CM024795">
    <property type="protein sequence ID" value="KAG8001449.1"/>
    <property type="molecule type" value="Genomic_DNA"/>
</dbReference>
<evidence type="ECO:0000313" key="1">
    <source>
        <dbReference type="EMBL" id="KAG8001449.1"/>
    </source>
</evidence>
<name>A0ACB7EHC3_NIBAL</name>
<protein>
    <submittedName>
        <fullName evidence="1">Uncharacterized protein</fullName>
    </submittedName>
</protein>
<accession>A0ACB7EHC3</accession>
<proteinExistence type="predicted"/>
<organism evidence="1 2">
    <name type="scientific">Nibea albiflora</name>
    <name type="common">Yellow drum</name>
    <name type="synonym">Corvina albiflora</name>
    <dbReference type="NCBI Taxonomy" id="240163"/>
    <lineage>
        <taxon>Eukaryota</taxon>
        <taxon>Metazoa</taxon>
        <taxon>Chordata</taxon>
        <taxon>Craniata</taxon>
        <taxon>Vertebrata</taxon>
        <taxon>Euteleostomi</taxon>
        <taxon>Actinopterygii</taxon>
        <taxon>Neopterygii</taxon>
        <taxon>Teleostei</taxon>
        <taxon>Neoteleostei</taxon>
        <taxon>Acanthomorphata</taxon>
        <taxon>Eupercaria</taxon>
        <taxon>Sciaenidae</taxon>
        <taxon>Nibea</taxon>
    </lineage>
</organism>
<sequence>MRFEHSTSALSLAALVPVQRCCNQHVRVFEGEGERQGGGNRMEWSNTDFSVS</sequence>
<comment type="caution">
    <text evidence="1">The sequence shown here is derived from an EMBL/GenBank/DDBJ whole genome shotgun (WGS) entry which is preliminary data.</text>
</comment>
<dbReference type="Proteomes" id="UP000805704">
    <property type="component" value="Chromosome 7"/>
</dbReference>
<reference evidence="1" key="1">
    <citation type="submission" date="2020-04" db="EMBL/GenBank/DDBJ databases">
        <title>A chromosome-scale assembly and high-density genetic map of the yellow drum (Nibea albiflora) genome.</title>
        <authorList>
            <person name="Xu D."/>
            <person name="Zhang W."/>
            <person name="Chen R."/>
            <person name="Tan P."/>
            <person name="Wang L."/>
            <person name="Song H."/>
            <person name="Tian L."/>
            <person name="Zhu Q."/>
            <person name="Wang B."/>
        </authorList>
    </citation>
    <scope>NUCLEOTIDE SEQUENCE</scope>
    <source>
        <strain evidence="1">ZJHYS-2018</strain>
    </source>
</reference>
<keyword evidence="2" id="KW-1185">Reference proteome</keyword>
<gene>
    <name evidence="1" type="ORF">GBF38_007108</name>
</gene>
<feature type="non-terminal residue" evidence="1">
    <location>
        <position position="52"/>
    </location>
</feature>